<accession>A0AA88NY28</accession>
<protein>
    <submittedName>
        <fullName evidence="2">Uncharacterized protein</fullName>
    </submittedName>
</protein>
<feature type="region of interest" description="Disordered" evidence="1">
    <location>
        <begin position="1"/>
        <end position="38"/>
    </location>
</feature>
<evidence type="ECO:0000313" key="2">
    <source>
        <dbReference type="EMBL" id="KAK2869781.1"/>
    </source>
</evidence>
<reference evidence="2" key="1">
    <citation type="submission" date="2023-08" db="EMBL/GenBank/DDBJ databases">
        <title>Chromosome-level Genome Assembly of mud carp (Cirrhinus molitorella).</title>
        <authorList>
            <person name="Liu H."/>
        </authorList>
    </citation>
    <scope>NUCLEOTIDE SEQUENCE</scope>
    <source>
        <strain evidence="2">Prfri</strain>
        <tissue evidence="2">Muscle</tissue>
    </source>
</reference>
<keyword evidence="3" id="KW-1185">Reference proteome</keyword>
<proteinExistence type="predicted"/>
<organism evidence="2 3">
    <name type="scientific">Cirrhinus molitorella</name>
    <name type="common">mud carp</name>
    <dbReference type="NCBI Taxonomy" id="172907"/>
    <lineage>
        <taxon>Eukaryota</taxon>
        <taxon>Metazoa</taxon>
        <taxon>Chordata</taxon>
        <taxon>Craniata</taxon>
        <taxon>Vertebrata</taxon>
        <taxon>Euteleostomi</taxon>
        <taxon>Actinopterygii</taxon>
        <taxon>Neopterygii</taxon>
        <taxon>Teleostei</taxon>
        <taxon>Ostariophysi</taxon>
        <taxon>Cypriniformes</taxon>
        <taxon>Cyprinidae</taxon>
        <taxon>Labeoninae</taxon>
        <taxon>Labeonini</taxon>
        <taxon>Cirrhinus</taxon>
    </lineage>
</organism>
<dbReference type="Proteomes" id="UP001187343">
    <property type="component" value="Unassembled WGS sequence"/>
</dbReference>
<gene>
    <name evidence="2" type="ORF">Q8A67_024173</name>
</gene>
<comment type="caution">
    <text evidence="2">The sequence shown here is derived from an EMBL/GenBank/DDBJ whole genome shotgun (WGS) entry which is preliminary data.</text>
</comment>
<sequence length="108" mass="12023">MEKANLTKENGVTCTDRTSGNDKSKLTCPPRTAEEGKPQRTVIEKCFRLDCSPQCEGLEKMDTSLNHRAVARQRLQEHRLIINKPSCPPGPDQSLHLQNPGGFGKHLT</sequence>
<name>A0AA88NY28_9TELE</name>
<dbReference type="EMBL" id="JAUYZG010000024">
    <property type="protein sequence ID" value="KAK2869781.1"/>
    <property type="molecule type" value="Genomic_DNA"/>
</dbReference>
<evidence type="ECO:0000313" key="3">
    <source>
        <dbReference type="Proteomes" id="UP001187343"/>
    </source>
</evidence>
<evidence type="ECO:0000256" key="1">
    <source>
        <dbReference type="SAM" id="MobiDB-lite"/>
    </source>
</evidence>
<feature type="compositionally biased region" description="Polar residues" evidence="1">
    <location>
        <begin position="7"/>
        <end position="18"/>
    </location>
</feature>
<feature type="region of interest" description="Disordered" evidence="1">
    <location>
        <begin position="83"/>
        <end position="108"/>
    </location>
</feature>
<dbReference type="AlphaFoldDB" id="A0AA88NY28"/>